<evidence type="ECO:0000313" key="1">
    <source>
        <dbReference type="EMBL" id="OAF66430.1"/>
    </source>
</evidence>
<dbReference type="InterPro" id="IPR003386">
    <property type="entry name" value="LACT/PDAT_acylTrfase"/>
</dbReference>
<dbReference type="AlphaFoldDB" id="A0A177AX45"/>
<keyword evidence="2" id="KW-1185">Reference proteome</keyword>
<proteinExistence type="predicted"/>
<dbReference type="GO" id="GO:0006629">
    <property type="term" value="P:lipid metabolic process"/>
    <property type="evidence" value="ECO:0007669"/>
    <property type="project" value="InterPro"/>
</dbReference>
<dbReference type="Proteomes" id="UP000078046">
    <property type="component" value="Unassembled WGS sequence"/>
</dbReference>
<sequence>MKKFGFIRNSTIFSIPYDFRRFPGKFMIDHLKEAIKIAKNKSGRQINIVTHSYGCLQVLHALSKYKRSFIKNNINNVNLISCPLVGSPKTILSLFTGNIDTDLSDSLKKRNFFKTILPTYQSIAMFLPNEMYKNKNKIVFIKDGVNYTVNQLDDILPKDIVSRRRYAGNIIKEIFFFLKINKKYKFVNINCIYSYTNSNNTVESFNYDTKKVNFTIGDDSITLSDLRICNEFVTNSQHIKEIKYQEHSKILQSNQLIQYIIDQNLKSENVEILKK</sequence>
<reference evidence="1 2" key="1">
    <citation type="submission" date="2016-04" db="EMBL/GenBank/DDBJ databases">
        <title>The genome of Intoshia linei affirms orthonectids as highly simplified spiralians.</title>
        <authorList>
            <person name="Mikhailov K.V."/>
            <person name="Slusarev G.S."/>
            <person name="Nikitin M.A."/>
            <person name="Logacheva M.D."/>
            <person name="Penin A."/>
            <person name="Aleoshin V."/>
            <person name="Panchin Y.V."/>
        </authorList>
    </citation>
    <scope>NUCLEOTIDE SEQUENCE [LARGE SCALE GENOMIC DNA]</scope>
    <source>
        <strain evidence="1">Intl2013</strain>
        <tissue evidence="1">Whole animal</tissue>
    </source>
</reference>
<dbReference type="PANTHER" id="PTHR11440">
    <property type="entry name" value="LECITHIN-CHOLESTEROL ACYLTRANSFERASE-RELATED"/>
    <property type="match status" value="1"/>
</dbReference>
<gene>
    <name evidence="1" type="ORF">A3Q56_05855</name>
</gene>
<accession>A0A177AX45</accession>
<dbReference type="SUPFAM" id="SSF53474">
    <property type="entry name" value="alpha/beta-Hydrolases"/>
    <property type="match status" value="1"/>
</dbReference>
<dbReference type="Pfam" id="PF02450">
    <property type="entry name" value="LCAT"/>
    <property type="match status" value="1"/>
</dbReference>
<dbReference type="Gene3D" id="3.40.50.1820">
    <property type="entry name" value="alpha/beta hydrolase"/>
    <property type="match status" value="1"/>
</dbReference>
<evidence type="ECO:0000313" key="2">
    <source>
        <dbReference type="Proteomes" id="UP000078046"/>
    </source>
</evidence>
<name>A0A177AX45_9BILA</name>
<dbReference type="EMBL" id="LWCA01000935">
    <property type="protein sequence ID" value="OAF66430.1"/>
    <property type="molecule type" value="Genomic_DNA"/>
</dbReference>
<comment type="caution">
    <text evidence="1">The sequence shown here is derived from an EMBL/GenBank/DDBJ whole genome shotgun (WGS) entry which is preliminary data.</text>
</comment>
<dbReference type="InterPro" id="IPR029058">
    <property type="entry name" value="AB_hydrolase_fold"/>
</dbReference>
<dbReference type="GO" id="GO:0008374">
    <property type="term" value="F:O-acyltransferase activity"/>
    <property type="evidence" value="ECO:0007669"/>
    <property type="project" value="InterPro"/>
</dbReference>
<organism evidence="1 2">
    <name type="scientific">Intoshia linei</name>
    <dbReference type="NCBI Taxonomy" id="1819745"/>
    <lineage>
        <taxon>Eukaryota</taxon>
        <taxon>Metazoa</taxon>
        <taxon>Spiralia</taxon>
        <taxon>Lophotrochozoa</taxon>
        <taxon>Mesozoa</taxon>
        <taxon>Orthonectida</taxon>
        <taxon>Rhopaluridae</taxon>
        <taxon>Intoshia</taxon>
    </lineage>
</organism>
<protein>
    <submittedName>
        <fullName evidence="1">Uncharacterized protein</fullName>
    </submittedName>
</protein>
<dbReference type="OrthoDB" id="190846at2759"/>